<proteinExistence type="inferred from homology"/>
<dbReference type="PIRSF" id="PIRSF001123">
    <property type="entry name" value="PepA_GA"/>
    <property type="match status" value="1"/>
</dbReference>
<comment type="caution">
    <text evidence="9">The sequence shown here is derived from an EMBL/GenBank/DDBJ whole genome shotgun (WGS) entry which is preliminary data.</text>
</comment>
<feature type="binding site" evidence="8">
    <location>
        <position position="178"/>
    </location>
    <ligand>
        <name>Zn(2+)</name>
        <dbReference type="ChEBI" id="CHEBI:29105"/>
        <label>1</label>
    </ligand>
</feature>
<dbReference type="CDD" id="cd05656">
    <property type="entry name" value="M42_Frv"/>
    <property type="match status" value="1"/>
</dbReference>
<dbReference type="Gene3D" id="3.40.630.10">
    <property type="entry name" value="Zn peptidases"/>
    <property type="match status" value="1"/>
</dbReference>
<feature type="active site" description="Proton acceptor" evidence="7">
    <location>
        <position position="212"/>
    </location>
</feature>
<dbReference type="OrthoDB" id="9772053at2"/>
<dbReference type="Gene3D" id="2.40.30.40">
    <property type="entry name" value="Peptidase M42, domain 2"/>
    <property type="match status" value="1"/>
</dbReference>
<dbReference type="PANTHER" id="PTHR32481">
    <property type="entry name" value="AMINOPEPTIDASE"/>
    <property type="match status" value="1"/>
</dbReference>
<dbReference type="InterPro" id="IPR023367">
    <property type="entry name" value="Peptidase_M42_dom2"/>
</dbReference>
<comment type="cofactor">
    <cofactor evidence="8">
        <name>a divalent metal cation</name>
        <dbReference type="ChEBI" id="CHEBI:60240"/>
    </cofactor>
    <text evidence="8">Binds 2 divalent metal cations per subunit.</text>
</comment>
<sequence length="355" mass="38395">MIDESRVSFLERLISSPSPSGFEQQVQQVVREEIKQYTDEVRTDVHGNVIAALNPQGTPRVMLTAHGDELGFLIRYIDEQGFLYFAPIGGFDPSTLPGNRVHVHTPSGPILGVIGRSPVHTLSSEDRGKSPKLADLWIDIGATSQEDARKLVPLGSVATRAALLERMQNDTIVSRALDDKSSIFALVETMRRLHEKREALKAGVFFVSAVQEEVGSRGAQTAAFSVDPLIAVAVDVTFTSDHPGTSKKELGDVRLHGGPVLSIGGHINPRVYQLLVKAADEAGIAWQIDPQAARTSTDTDVIQVVRGGVATALVSIPCRYLHTGSEIASLKDIDEVAELLARFVLALDKDTNVIP</sequence>
<dbReference type="Pfam" id="PF05343">
    <property type="entry name" value="Peptidase_M42"/>
    <property type="match status" value="1"/>
</dbReference>
<dbReference type="SUPFAM" id="SSF53187">
    <property type="entry name" value="Zn-dependent exopeptidases"/>
    <property type="match status" value="1"/>
</dbReference>
<keyword evidence="5 9" id="KW-0378">Hydrolase</keyword>
<evidence type="ECO:0000256" key="5">
    <source>
        <dbReference type="ARBA" id="ARBA00022801"/>
    </source>
</evidence>
<protein>
    <submittedName>
        <fullName evidence="9">Hydrolase</fullName>
    </submittedName>
</protein>
<dbReference type="InterPro" id="IPR008007">
    <property type="entry name" value="Peptidase_M42"/>
</dbReference>
<evidence type="ECO:0000256" key="1">
    <source>
        <dbReference type="ARBA" id="ARBA00006272"/>
    </source>
</evidence>
<dbReference type="EMBL" id="BIFQ01000001">
    <property type="protein sequence ID" value="GCE04116.1"/>
    <property type="molecule type" value="Genomic_DNA"/>
</dbReference>
<dbReference type="RefSeq" id="WP_160145700.1">
    <property type="nucleotide sequence ID" value="NZ_BIFQ01000001.1"/>
</dbReference>
<reference evidence="10" key="1">
    <citation type="submission" date="2018-12" db="EMBL/GenBank/DDBJ databases">
        <title>Tengunoibacter tsumagoiensis gen. nov., sp. nov., Dictyobacter kobayashii sp. nov., D. alpinus sp. nov., and D. joshuensis sp. nov. and description of Dictyobacteraceae fam. nov. within the order Ktedonobacterales isolated from Tengu-no-mugimeshi.</title>
        <authorList>
            <person name="Wang C.M."/>
            <person name="Zheng Y."/>
            <person name="Sakai Y."/>
            <person name="Toyoda A."/>
            <person name="Minakuchi Y."/>
            <person name="Abe K."/>
            <person name="Yokota A."/>
            <person name="Yabe S."/>
        </authorList>
    </citation>
    <scope>NUCLEOTIDE SEQUENCE [LARGE SCALE GENOMIC DNA]</scope>
    <source>
        <strain evidence="10">S-27</strain>
    </source>
</reference>
<dbReference type="GO" id="GO:0006508">
    <property type="term" value="P:proteolysis"/>
    <property type="evidence" value="ECO:0007669"/>
    <property type="project" value="UniProtKB-KW"/>
</dbReference>
<keyword evidence="3" id="KW-0645">Protease</keyword>
<evidence type="ECO:0000256" key="8">
    <source>
        <dbReference type="PIRSR" id="PIRSR001123-2"/>
    </source>
</evidence>
<dbReference type="SUPFAM" id="SSF101821">
    <property type="entry name" value="Aminopeptidase/glucanase lid domain"/>
    <property type="match status" value="1"/>
</dbReference>
<keyword evidence="2" id="KW-0031">Aminopeptidase</keyword>
<keyword evidence="4 8" id="KW-0479">Metal-binding</keyword>
<dbReference type="Proteomes" id="UP000287224">
    <property type="component" value="Unassembled WGS sequence"/>
</dbReference>
<feature type="binding site" evidence="8">
    <location>
        <position position="178"/>
    </location>
    <ligand>
        <name>Zn(2+)</name>
        <dbReference type="ChEBI" id="CHEBI:29105"/>
        <label>2</label>
    </ligand>
</feature>
<dbReference type="GO" id="GO:0046872">
    <property type="term" value="F:metal ion binding"/>
    <property type="evidence" value="ECO:0007669"/>
    <property type="project" value="UniProtKB-UniRule"/>
</dbReference>
<evidence type="ECO:0000256" key="7">
    <source>
        <dbReference type="PIRSR" id="PIRSR001123-1"/>
    </source>
</evidence>
<feature type="binding site" evidence="8">
    <location>
        <position position="66"/>
    </location>
    <ligand>
        <name>Zn(2+)</name>
        <dbReference type="ChEBI" id="CHEBI:29105"/>
        <label>1</label>
    </ligand>
</feature>
<feature type="binding site" evidence="8">
    <location>
        <position position="235"/>
    </location>
    <ligand>
        <name>Zn(2+)</name>
        <dbReference type="ChEBI" id="CHEBI:29105"/>
        <label>1</label>
    </ligand>
</feature>
<organism evidence="9 10">
    <name type="scientific">Dictyobacter aurantiacus</name>
    <dbReference type="NCBI Taxonomy" id="1936993"/>
    <lineage>
        <taxon>Bacteria</taxon>
        <taxon>Bacillati</taxon>
        <taxon>Chloroflexota</taxon>
        <taxon>Ktedonobacteria</taxon>
        <taxon>Ktedonobacterales</taxon>
        <taxon>Dictyobacteraceae</taxon>
        <taxon>Dictyobacter</taxon>
    </lineage>
</organism>
<feature type="binding site" evidence="8">
    <location>
        <position position="213"/>
    </location>
    <ligand>
        <name>Zn(2+)</name>
        <dbReference type="ChEBI" id="CHEBI:29105"/>
        <label>2</label>
    </ligand>
</feature>
<dbReference type="GO" id="GO:0004177">
    <property type="term" value="F:aminopeptidase activity"/>
    <property type="evidence" value="ECO:0007669"/>
    <property type="project" value="UniProtKB-UniRule"/>
</dbReference>
<dbReference type="AlphaFoldDB" id="A0A401ZBA8"/>
<feature type="binding site" evidence="8">
    <location>
        <position position="322"/>
    </location>
    <ligand>
        <name>Zn(2+)</name>
        <dbReference type="ChEBI" id="CHEBI:29105"/>
        <label>2</label>
    </ligand>
</feature>
<evidence type="ECO:0000256" key="3">
    <source>
        <dbReference type="ARBA" id="ARBA00022670"/>
    </source>
</evidence>
<comment type="similarity">
    <text evidence="1 6">Belongs to the peptidase M42 family.</text>
</comment>
<dbReference type="PANTHER" id="PTHR32481:SF20">
    <property type="entry name" value="AMINOPEPTIDASE YSDC"/>
    <property type="match status" value="1"/>
</dbReference>
<evidence type="ECO:0000313" key="9">
    <source>
        <dbReference type="EMBL" id="GCE04116.1"/>
    </source>
</evidence>
<dbReference type="InterPro" id="IPR051464">
    <property type="entry name" value="Peptidase_M42_aminopept"/>
</dbReference>
<evidence type="ECO:0000256" key="2">
    <source>
        <dbReference type="ARBA" id="ARBA00022438"/>
    </source>
</evidence>
<evidence type="ECO:0000256" key="4">
    <source>
        <dbReference type="ARBA" id="ARBA00022723"/>
    </source>
</evidence>
<evidence type="ECO:0000313" key="10">
    <source>
        <dbReference type="Proteomes" id="UP000287224"/>
    </source>
</evidence>
<name>A0A401ZBA8_9CHLR</name>
<accession>A0A401ZBA8</accession>
<keyword evidence="10" id="KW-1185">Reference proteome</keyword>
<evidence type="ECO:0000256" key="6">
    <source>
        <dbReference type="PIRNR" id="PIRNR001123"/>
    </source>
</evidence>
<gene>
    <name evidence="9" type="ORF">KDAU_14450</name>
</gene>